<dbReference type="RefSeq" id="WP_097040745.1">
    <property type="nucleotide sequence ID" value="NZ_OBEK01000002.1"/>
</dbReference>
<reference evidence="2" key="1">
    <citation type="submission" date="2017-09" db="EMBL/GenBank/DDBJ databases">
        <authorList>
            <person name="Varghese N."/>
            <person name="Submissions S."/>
        </authorList>
    </citation>
    <scope>NUCLEOTIDE SEQUENCE [LARGE SCALE GENOMIC DNA]</scope>
    <source>
        <strain evidence="2">CGMCC 1.8913</strain>
    </source>
</reference>
<evidence type="ECO:0000313" key="1">
    <source>
        <dbReference type="EMBL" id="SNZ10016.1"/>
    </source>
</evidence>
<name>A0A285NQ86_9BACI</name>
<sequence>MIEIMKLNDKAYTTYKQTVRGNRTITKSEAAKKLTRNVILAREYFPELIKKNVLGITYVYGNLHIKVRGKTIVSIENYKGGCNHIDIPGSRRRELSIQLGIW</sequence>
<dbReference type="EMBL" id="OBEK01000002">
    <property type="protein sequence ID" value="SNZ10016.1"/>
    <property type="molecule type" value="Genomic_DNA"/>
</dbReference>
<proteinExistence type="predicted"/>
<evidence type="ECO:0000313" key="2">
    <source>
        <dbReference type="Proteomes" id="UP000219356"/>
    </source>
</evidence>
<dbReference type="AlphaFoldDB" id="A0A285NQ86"/>
<organism evidence="1 2">
    <name type="scientific">Terribacillus aidingensis</name>
    <dbReference type="NCBI Taxonomy" id="586416"/>
    <lineage>
        <taxon>Bacteria</taxon>
        <taxon>Bacillati</taxon>
        <taxon>Bacillota</taxon>
        <taxon>Bacilli</taxon>
        <taxon>Bacillales</taxon>
        <taxon>Bacillaceae</taxon>
        <taxon>Terribacillus</taxon>
    </lineage>
</organism>
<keyword evidence="2" id="KW-1185">Reference proteome</keyword>
<accession>A0A285NQ86</accession>
<protein>
    <submittedName>
        <fullName evidence="1">Uncharacterized protein</fullName>
    </submittedName>
</protein>
<gene>
    <name evidence="1" type="ORF">SAMN05421503_1471</name>
</gene>
<dbReference type="Proteomes" id="UP000219356">
    <property type="component" value="Unassembled WGS sequence"/>
</dbReference>